<name>A0ABY7WMS3_9SPHI</name>
<reference evidence="1 2" key="1">
    <citation type="submission" date="2023-02" db="EMBL/GenBank/DDBJ databases">
        <title>Genome sequence of Sphingobacterium sp. KACC 22765.</title>
        <authorList>
            <person name="Kim S."/>
            <person name="Heo J."/>
            <person name="Kwon S.-W."/>
        </authorList>
    </citation>
    <scope>NUCLEOTIDE SEQUENCE [LARGE SCALE GENOMIC DNA]</scope>
    <source>
        <strain evidence="1 2">KACC 22765</strain>
    </source>
</reference>
<dbReference type="Pfam" id="PF14281">
    <property type="entry name" value="PDDEXK_4"/>
    <property type="match status" value="1"/>
</dbReference>
<dbReference type="InterPro" id="IPR029470">
    <property type="entry name" value="PDDEXK_4"/>
</dbReference>
<protein>
    <submittedName>
        <fullName evidence="1">PD-(D/E)XK nuclease family protein</fullName>
    </submittedName>
</protein>
<dbReference type="RefSeq" id="WP_274268428.1">
    <property type="nucleotide sequence ID" value="NZ_CP117880.1"/>
</dbReference>
<evidence type="ECO:0000313" key="1">
    <source>
        <dbReference type="EMBL" id="WDF69716.1"/>
    </source>
</evidence>
<accession>A0ABY7WMS3</accession>
<proteinExistence type="predicted"/>
<organism evidence="1 2">
    <name type="scientific">Sphingobacterium oryzagri</name>
    <dbReference type="NCBI Taxonomy" id="3025669"/>
    <lineage>
        <taxon>Bacteria</taxon>
        <taxon>Pseudomonadati</taxon>
        <taxon>Bacteroidota</taxon>
        <taxon>Sphingobacteriia</taxon>
        <taxon>Sphingobacteriales</taxon>
        <taxon>Sphingobacteriaceae</taxon>
        <taxon>Sphingobacterium</taxon>
    </lineage>
</organism>
<keyword evidence="2" id="KW-1185">Reference proteome</keyword>
<evidence type="ECO:0000313" key="2">
    <source>
        <dbReference type="Proteomes" id="UP001221558"/>
    </source>
</evidence>
<sequence>MKFRDEVAVLFGKYRQPTGREFNIFRALHNPTSEKNLHSRFLSYLLSPLSTHGQGTRFIKTFLTNIGISGFSFEGLEVRPNEFDKREYNDIDILITNHEKQAIIIENKIFAPDSNRKLDDGTELPQMIKYFDKIRSEFEFESDEEAKSKITLLYLTPYRRNPSLIDTFKILGIEPITVDYIQFVTSWLKSEINELEDGMLKDALIQYWRLLIELTNDIVLALELKHIMSANIEEAWLFNQNYEMDKIGMLYVNQLKHVKWHTVHEFWRELSYDLQQIDGLVIQSMPTDKDITKLTHGKRRQSLVCCFDYRNSAYYIANDEKGFTYGKVEMPDSFKKFDCLIFNPDFNNFDSEKSVFLLINADQRTILIRKLVCEIGQQLSRNPS</sequence>
<gene>
    <name evidence="1" type="ORF">PQ465_04875</name>
</gene>
<dbReference type="EMBL" id="CP117880">
    <property type="protein sequence ID" value="WDF69716.1"/>
    <property type="molecule type" value="Genomic_DNA"/>
</dbReference>
<dbReference type="Proteomes" id="UP001221558">
    <property type="component" value="Chromosome"/>
</dbReference>